<protein>
    <submittedName>
        <fullName evidence="4">DUF2662 domain-containing protein</fullName>
    </submittedName>
</protein>
<gene>
    <name evidence="4" type="ORF">C1881_04105</name>
</gene>
<feature type="domain" description="FHA" evidence="3">
    <location>
        <begin position="374"/>
        <end position="424"/>
    </location>
</feature>
<dbReference type="InterPro" id="IPR022128">
    <property type="entry name" value="FhaA_N"/>
</dbReference>
<evidence type="ECO:0000256" key="1">
    <source>
        <dbReference type="ARBA" id="ARBA00022553"/>
    </source>
</evidence>
<dbReference type="PROSITE" id="PS50006">
    <property type="entry name" value="FHA_DOMAIN"/>
    <property type="match status" value="1"/>
</dbReference>
<sequence>MGFFSKFEGKMEDTFEGAAGKMNNAPISPVQIMKKAEKQMRREKMVSAGREFAPTLYTVLVNADDDQRLFGFYPTLAGETETRLESAASSEGLALDCKPLVRFIVDESLKHGKFDVIAEVVSAPIIAQLRDEEMQRYGMAPAGGRGYAQQPQQQPAYRQQPQAQPQQPAYAQPNRNAAFGQAPRYGAAAGAAYGAAQQPVAKPPLPQVNEDEIDYDANYGEYTFNSENFSDPHAPVNVPPVIEPEAPAYANQQHVAQPAAAGTQAAQSFAQSIPQPPAPEPVILPEQAPAFPGAFPATYPAGGAGAFPDVAHVAEAAGGTPGMPGNAAYAGVPGTVAFTAGAAQANQIPNANAVRARLIDVASNRSYDLATNRVLLGRETGNDIVVNDLNASRQHAQIEFEPQGVWVITDLGSTNGTLVNGAPVTRRGLSDGDRITLGITDFIFSLR</sequence>
<dbReference type="InterPro" id="IPR050923">
    <property type="entry name" value="Cell_Proc_Reg/RNA_Proc"/>
</dbReference>
<evidence type="ECO:0000313" key="4">
    <source>
        <dbReference type="EMBL" id="RDB59327.1"/>
    </source>
</evidence>
<dbReference type="SMART" id="SM00240">
    <property type="entry name" value="FHA"/>
    <property type="match status" value="1"/>
</dbReference>
<dbReference type="Pfam" id="PF12401">
    <property type="entry name" value="FhaA_N"/>
    <property type="match status" value="1"/>
</dbReference>
<evidence type="ECO:0000259" key="3">
    <source>
        <dbReference type="PROSITE" id="PS50006"/>
    </source>
</evidence>
<dbReference type="SUPFAM" id="SSF49879">
    <property type="entry name" value="SMAD/FHA domain"/>
    <property type="match status" value="1"/>
</dbReference>
<evidence type="ECO:0000313" key="5">
    <source>
        <dbReference type="Proteomes" id="UP000253975"/>
    </source>
</evidence>
<feature type="region of interest" description="Disordered" evidence="2">
    <location>
        <begin position="139"/>
        <end position="171"/>
    </location>
</feature>
<dbReference type="InterPro" id="IPR008984">
    <property type="entry name" value="SMAD_FHA_dom_sf"/>
</dbReference>
<proteinExistence type="predicted"/>
<dbReference type="EMBL" id="PPTO01000005">
    <property type="protein sequence ID" value="RDB59327.1"/>
    <property type="molecule type" value="Genomic_DNA"/>
</dbReference>
<dbReference type="Gene3D" id="3.30.2320.60">
    <property type="entry name" value="FhaA, phosphopeptide-binding domain (DUF3662)"/>
    <property type="match status" value="1"/>
</dbReference>
<dbReference type="InterPro" id="IPR000253">
    <property type="entry name" value="FHA_dom"/>
</dbReference>
<comment type="caution">
    <text evidence="4">The sequence shown here is derived from an EMBL/GenBank/DDBJ whole genome shotgun (WGS) entry which is preliminary data.</text>
</comment>
<evidence type="ECO:0000256" key="2">
    <source>
        <dbReference type="SAM" id="MobiDB-lite"/>
    </source>
</evidence>
<name>A0A369LKW6_9ACTN</name>
<accession>A0A369LKW6</accession>
<dbReference type="InterPro" id="IPR042287">
    <property type="entry name" value="FhaA_N_sf"/>
</dbReference>
<dbReference type="Proteomes" id="UP000253975">
    <property type="component" value="Unassembled WGS sequence"/>
</dbReference>
<reference evidence="4 5" key="1">
    <citation type="journal article" date="2018" name="Elife">
        <title>Discovery and characterization of a prevalent human gut bacterial enzyme sufficient for the inactivation of a family of plant toxins.</title>
        <authorList>
            <person name="Koppel N."/>
            <person name="Bisanz J.E."/>
            <person name="Pandelia M.E."/>
            <person name="Turnbaugh P.J."/>
            <person name="Balskus E.P."/>
        </authorList>
    </citation>
    <scope>NUCLEOTIDE SEQUENCE [LARGE SCALE GENOMIC DNA]</scope>
    <source>
        <strain evidence="4 5">OB21 GAM31</strain>
    </source>
</reference>
<dbReference type="CDD" id="cd00060">
    <property type="entry name" value="FHA"/>
    <property type="match status" value="1"/>
</dbReference>
<dbReference type="PANTHER" id="PTHR23308">
    <property type="entry name" value="NUCLEAR INHIBITOR OF PROTEIN PHOSPHATASE-1"/>
    <property type="match status" value="1"/>
</dbReference>
<dbReference type="AlphaFoldDB" id="A0A369LKW6"/>
<feature type="compositionally biased region" description="Low complexity" evidence="2">
    <location>
        <begin position="147"/>
        <end position="171"/>
    </location>
</feature>
<organism evidence="4 5">
    <name type="scientific">Slackia isoflavoniconvertens</name>
    <dbReference type="NCBI Taxonomy" id="572010"/>
    <lineage>
        <taxon>Bacteria</taxon>
        <taxon>Bacillati</taxon>
        <taxon>Actinomycetota</taxon>
        <taxon>Coriobacteriia</taxon>
        <taxon>Eggerthellales</taxon>
        <taxon>Eggerthellaceae</taxon>
        <taxon>Slackia</taxon>
    </lineage>
</organism>
<dbReference type="RefSeq" id="WP_114615274.1">
    <property type="nucleotide sequence ID" value="NZ_DBFORL010000022.1"/>
</dbReference>
<keyword evidence="1" id="KW-0597">Phosphoprotein</keyword>
<dbReference type="Gene3D" id="2.60.200.20">
    <property type="match status" value="1"/>
</dbReference>
<dbReference type="Pfam" id="PF00498">
    <property type="entry name" value="FHA"/>
    <property type="match status" value="1"/>
</dbReference>